<feature type="transmembrane region" description="Helical" evidence="1">
    <location>
        <begin position="22"/>
        <end position="47"/>
    </location>
</feature>
<name>A0A6J6X8B3_9ZZZZ</name>
<evidence type="ECO:0000256" key="1">
    <source>
        <dbReference type="SAM" id="Phobius"/>
    </source>
</evidence>
<evidence type="ECO:0000313" key="2">
    <source>
        <dbReference type="EMBL" id="CAB4791488.1"/>
    </source>
</evidence>
<organism evidence="2">
    <name type="scientific">freshwater metagenome</name>
    <dbReference type="NCBI Taxonomy" id="449393"/>
    <lineage>
        <taxon>unclassified sequences</taxon>
        <taxon>metagenomes</taxon>
        <taxon>ecological metagenomes</taxon>
    </lineage>
</organism>
<keyword evidence="1" id="KW-0812">Transmembrane</keyword>
<dbReference type="EMBL" id="CAFAAB010000166">
    <property type="protein sequence ID" value="CAB4791488.1"/>
    <property type="molecule type" value="Genomic_DNA"/>
</dbReference>
<gene>
    <name evidence="2" type="ORF">UFOPK2958_01240</name>
</gene>
<feature type="transmembrane region" description="Helical" evidence="1">
    <location>
        <begin position="59"/>
        <end position="77"/>
    </location>
</feature>
<keyword evidence="1" id="KW-1133">Transmembrane helix</keyword>
<keyword evidence="1" id="KW-0472">Membrane</keyword>
<protein>
    <submittedName>
        <fullName evidence="2">Unannotated protein</fullName>
    </submittedName>
</protein>
<proteinExistence type="predicted"/>
<feature type="transmembrane region" description="Helical" evidence="1">
    <location>
        <begin position="89"/>
        <end position="111"/>
    </location>
</feature>
<reference evidence="2" key="1">
    <citation type="submission" date="2020-05" db="EMBL/GenBank/DDBJ databases">
        <authorList>
            <person name="Chiriac C."/>
            <person name="Salcher M."/>
            <person name="Ghai R."/>
            <person name="Kavagutti S V."/>
        </authorList>
    </citation>
    <scope>NUCLEOTIDE SEQUENCE</scope>
</reference>
<accession>A0A6J6X8B3</accession>
<dbReference type="AlphaFoldDB" id="A0A6J6X8B3"/>
<sequence>MAIFGIWVGVRLWNRGYRLTSFVAVLIGSTLSAPVVWDHYFAWVLLLPLVAYEVGWRRPTAWMALIALVALMVPWGIMRDENFSYGGFAPMTIALFFVRNALLFSSLGILFSASRLKPKDELVAS</sequence>